<evidence type="ECO:0000259" key="4">
    <source>
        <dbReference type="Pfam" id="PF22725"/>
    </source>
</evidence>
<dbReference type="Pfam" id="PF22725">
    <property type="entry name" value="GFO_IDH_MocA_C3"/>
    <property type="match status" value="1"/>
</dbReference>
<evidence type="ECO:0000313" key="6">
    <source>
        <dbReference type="Proteomes" id="UP000696573"/>
    </source>
</evidence>
<proteinExistence type="inferred from homology"/>
<dbReference type="Proteomes" id="UP000696573">
    <property type="component" value="Unassembled WGS sequence"/>
</dbReference>
<name>A0A9N9YW49_9HYPO</name>
<protein>
    <submittedName>
        <fullName evidence="5">Uncharacterized protein</fullName>
    </submittedName>
</protein>
<dbReference type="Gene3D" id="3.30.360.10">
    <property type="entry name" value="Dihydrodipicolinate Reductase, domain 2"/>
    <property type="match status" value="1"/>
</dbReference>
<feature type="domain" description="Gfo/Idh/MocA-like oxidoreductase N-terminal" evidence="3">
    <location>
        <begin position="5"/>
        <end position="120"/>
    </location>
</feature>
<dbReference type="InterPro" id="IPR036291">
    <property type="entry name" value="NAD(P)-bd_dom_sf"/>
</dbReference>
<organism evidence="5 6">
    <name type="scientific">Clonostachys rhizophaga</name>
    <dbReference type="NCBI Taxonomy" id="160324"/>
    <lineage>
        <taxon>Eukaryota</taxon>
        <taxon>Fungi</taxon>
        <taxon>Dikarya</taxon>
        <taxon>Ascomycota</taxon>
        <taxon>Pezizomycotina</taxon>
        <taxon>Sordariomycetes</taxon>
        <taxon>Hypocreomycetidae</taxon>
        <taxon>Hypocreales</taxon>
        <taxon>Bionectriaceae</taxon>
        <taxon>Clonostachys</taxon>
    </lineage>
</organism>
<dbReference type="GO" id="GO:0000166">
    <property type="term" value="F:nucleotide binding"/>
    <property type="evidence" value="ECO:0007669"/>
    <property type="project" value="InterPro"/>
</dbReference>
<evidence type="ECO:0000313" key="5">
    <source>
        <dbReference type="EMBL" id="CAH0039534.1"/>
    </source>
</evidence>
<dbReference type="Pfam" id="PF00132">
    <property type="entry name" value="Hexapep"/>
    <property type="match status" value="2"/>
</dbReference>
<dbReference type="PANTHER" id="PTHR30244:SF42">
    <property type="entry name" value="UDP-2-ACETAMIDO-2-DEOXY-3-OXO-D-GLUCURONATE AMINOTRANSFERASE"/>
    <property type="match status" value="1"/>
</dbReference>
<dbReference type="InterPro" id="IPR000653">
    <property type="entry name" value="DegT/StrS_aminotransferase"/>
</dbReference>
<dbReference type="GO" id="GO:0000271">
    <property type="term" value="P:polysaccharide biosynthetic process"/>
    <property type="evidence" value="ECO:0007669"/>
    <property type="project" value="TreeGrafter"/>
</dbReference>
<dbReference type="InterPro" id="IPR001451">
    <property type="entry name" value="Hexapep"/>
</dbReference>
<dbReference type="SUPFAM" id="SSF55347">
    <property type="entry name" value="Glyceraldehyde-3-phosphate dehydrogenase-like, C-terminal domain"/>
    <property type="match status" value="1"/>
</dbReference>
<dbReference type="InterPro" id="IPR015422">
    <property type="entry name" value="PyrdxlP-dep_Trfase_small"/>
</dbReference>
<keyword evidence="6" id="KW-1185">Reference proteome</keyword>
<reference evidence="5" key="1">
    <citation type="submission" date="2021-10" db="EMBL/GenBank/DDBJ databases">
        <authorList>
            <person name="Piombo E."/>
        </authorList>
    </citation>
    <scope>NUCLEOTIDE SEQUENCE</scope>
</reference>
<dbReference type="SUPFAM" id="SSF51161">
    <property type="entry name" value="Trimeric LpxA-like enzymes"/>
    <property type="match status" value="1"/>
</dbReference>
<evidence type="ECO:0000259" key="3">
    <source>
        <dbReference type="Pfam" id="PF01408"/>
    </source>
</evidence>
<dbReference type="Pfam" id="PF01408">
    <property type="entry name" value="GFO_IDH_MocA"/>
    <property type="match status" value="1"/>
</dbReference>
<dbReference type="InterPro" id="IPR055170">
    <property type="entry name" value="GFO_IDH_MocA-like_dom"/>
</dbReference>
<dbReference type="InterPro" id="IPR015424">
    <property type="entry name" value="PyrdxlP-dep_Trfase"/>
</dbReference>
<dbReference type="CDD" id="cd03358">
    <property type="entry name" value="LbH_WxcM_N_like"/>
    <property type="match status" value="1"/>
</dbReference>
<dbReference type="InterPro" id="IPR000683">
    <property type="entry name" value="Gfo/Idh/MocA-like_OxRdtase_N"/>
</dbReference>
<dbReference type="CDD" id="cd00616">
    <property type="entry name" value="AHBA_syn"/>
    <property type="match status" value="1"/>
</dbReference>
<dbReference type="OrthoDB" id="416253at2759"/>
<dbReference type="Gene3D" id="3.40.50.720">
    <property type="entry name" value="NAD(P)-binding Rossmann-like Domain"/>
    <property type="match status" value="1"/>
</dbReference>
<accession>A0A9N9YW49</accession>
<dbReference type="Gene3D" id="2.160.10.10">
    <property type="entry name" value="Hexapeptide repeat proteins"/>
    <property type="match status" value="1"/>
</dbReference>
<gene>
    <name evidence="5" type="ORF">CRHIZ90672A_00005684</name>
</gene>
<comment type="caution">
    <text evidence="5">The sequence shown here is derived from an EMBL/GenBank/DDBJ whole genome shotgun (WGS) entry which is preliminary data.</text>
</comment>
<dbReference type="SUPFAM" id="SSF51735">
    <property type="entry name" value="NAD(P)-binding Rossmann-fold domains"/>
    <property type="match status" value="1"/>
</dbReference>
<dbReference type="InterPro" id="IPR015421">
    <property type="entry name" value="PyrdxlP-dep_Trfase_major"/>
</dbReference>
<dbReference type="AlphaFoldDB" id="A0A9N9YW49"/>
<dbReference type="Gene3D" id="3.40.640.10">
    <property type="entry name" value="Type I PLP-dependent aspartate aminotransferase-like (Major domain)"/>
    <property type="match status" value="1"/>
</dbReference>
<comment type="similarity">
    <text evidence="1">Belongs to the Gfo/Idh/MocA family.</text>
</comment>
<dbReference type="EMBL" id="CABFNQ020000762">
    <property type="protein sequence ID" value="CAH0039534.1"/>
    <property type="molecule type" value="Genomic_DNA"/>
</dbReference>
<dbReference type="InterPro" id="IPR011004">
    <property type="entry name" value="Trimer_LpxA-like_sf"/>
</dbReference>
<dbReference type="GO" id="GO:0008483">
    <property type="term" value="F:transaminase activity"/>
    <property type="evidence" value="ECO:0007669"/>
    <property type="project" value="TreeGrafter"/>
</dbReference>
<evidence type="ECO:0000256" key="1">
    <source>
        <dbReference type="ARBA" id="ARBA00010928"/>
    </source>
</evidence>
<feature type="domain" description="GFO/IDH/MocA-like oxidoreductase" evidence="4">
    <location>
        <begin position="128"/>
        <end position="238"/>
    </location>
</feature>
<dbReference type="SUPFAM" id="SSF53383">
    <property type="entry name" value="PLP-dependent transferases"/>
    <property type="match status" value="1"/>
</dbReference>
<dbReference type="PANTHER" id="PTHR30244">
    <property type="entry name" value="TRANSAMINASE"/>
    <property type="match status" value="1"/>
</dbReference>
<dbReference type="GO" id="GO:0030170">
    <property type="term" value="F:pyridoxal phosphate binding"/>
    <property type="evidence" value="ECO:0007669"/>
    <property type="project" value="TreeGrafter"/>
</dbReference>
<sequence>MNSTIKVVVIGCGEWGARLIKEFAELGCLVGVVDEVPARAEKQSQTYGVPAMQWDFVLKDSTINAVAIATPAASHVNLAAQALLAKKHVLVEKPMGLAVSDGQRLMRAAATTNKVVMVGHLFHCHPAFIKLRSIVSDGQLGKIRHIYSTRLAFGRIRHVENALWSLAPHDVSMILALLGGESPESVTAEGIGYLTPGIVDSVTAHLRFANGAHAQFSVSWAYPFKERKLVVVGDHGMAVFDDMQPWESKLVLFRHKIAWPNGLPEAEKGERQAVPLVAAQPLAAQCQEFLSCIQENRQPVANIFEGLSVLHVLATVETAMDDNGLPSHRCSKHSPLGLTKVEGTLPVTKMKMKALTSPKIHETAVVEADGKVGEGTQIWHFSHILDGAQIGRDCIIGQNVMVGRGAVIGNRCKIQNNVSIYSGVSLEDGVFCGPSCVFTNVMTPRAEVERKSEFLDTKVRRGATIGANSTVICGVELGEYCMVGAGAVITKSVPPHALVVGNPATQIGWVSRAGERLGPDLICRRTGEKYFELKRPHEACQLTLASEEGQLVSNTLGTAPGESLPFVDIRSQVSTLRQALNQRIGKVLDRGTFIGGPEVDELETKLAKFSKASHVVTCASGTDAITLSLMALNIQVGDAVLVPTFTFVASVEPVVLLGATPIFLDIEPETFTIDPNLIAQGVKLARSSGYRPVGIIAVDIFGHPANYDALHSAASSHGLWLLADAAQSFGATSPRGERVGTMATITTTSFFPSKPLGCLGDGGAIFTQDAHIAKTVRSLSRHGRSEDDKFDSLRIGLNSRLDTLQAAALLVKLEAFKSDLLKRREIAAQYTQLLNKSQTLLGNLAPIIPPTTRAGFTSAWASYTIRVCSKEPSEGHEMDENFSRREAVRNALKQQGFPTMIYYPRLIHTMAPYAKFPVVGNACPVAEKVVREVLSLPLSLRMKINDQIKLINILTSTGHAKHGSDDGEHSVSFAHGSHLSSN</sequence>
<evidence type="ECO:0000256" key="2">
    <source>
        <dbReference type="SAM" id="MobiDB-lite"/>
    </source>
</evidence>
<dbReference type="Pfam" id="PF01041">
    <property type="entry name" value="DegT_DnrJ_EryC1"/>
    <property type="match status" value="1"/>
</dbReference>
<dbReference type="Gene3D" id="3.90.1150.10">
    <property type="entry name" value="Aspartate Aminotransferase, domain 1"/>
    <property type="match status" value="1"/>
</dbReference>
<feature type="region of interest" description="Disordered" evidence="2">
    <location>
        <begin position="959"/>
        <end position="982"/>
    </location>
</feature>